<dbReference type="EMBL" id="UGNY01000001">
    <property type="protein sequence ID" value="STX37325.1"/>
    <property type="molecule type" value="Genomic_DNA"/>
</dbReference>
<protein>
    <submittedName>
        <fullName evidence="1">Uncharacterized protein</fullName>
    </submittedName>
</protein>
<accession>A0A378IRW0</accession>
<evidence type="ECO:0000313" key="2">
    <source>
        <dbReference type="Proteomes" id="UP000254033"/>
    </source>
</evidence>
<reference evidence="1 2" key="1">
    <citation type="submission" date="2018-06" db="EMBL/GenBank/DDBJ databases">
        <authorList>
            <consortium name="Pathogen Informatics"/>
            <person name="Doyle S."/>
        </authorList>
    </citation>
    <scope>NUCLEOTIDE SEQUENCE [LARGE SCALE GENOMIC DNA]</scope>
    <source>
        <strain evidence="1 2">NCTC11978</strain>
    </source>
</reference>
<gene>
    <name evidence="1" type="ORF">NCTC11978_00487</name>
</gene>
<name>A0A378IRW0_9GAMM</name>
<organism evidence="1 2">
    <name type="scientific">Legionella feeleii</name>
    <dbReference type="NCBI Taxonomy" id="453"/>
    <lineage>
        <taxon>Bacteria</taxon>
        <taxon>Pseudomonadati</taxon>
        <taxon>Pseudomonadota</taxon>
        <taxon>Gammaproteobacteria</taxon>
        <taxon>Legionellales</taxon>
        <taxon>Legionellaceae</taxon>
        <taxon>Legionella</taxon>
    </lineage>
</organism>
<dbReference type="AlphaFoldDB" id="A0A378IRW0"/>
<evidence type="ECO:0000313" key="1">
    <source>
        <dbReference type="EMBL" id="STX37325.1"/>
    </source>
</evidence>
<dbReference type="Proteomes" id="UP000254033">
    <property type="component" value="Unassembled WGS sequence"/>
</dbReference>
<proteinExistence type="predicted"/>
<sequence>MRPRHPNKEIEQAIRYAESRGWRYYSSGTSAHAWGRLLCPLAKRDGHAMSVWSTPKCPENHARQIRRNVDACEHQGEDNE</sequence>